<sequence>MHHEVVERFSAAGLRLCPTLETMLGEDPSHRTERRGSGFTQATRYLAVRINHPRLPAARLDDLGIFKDWKGYLEEESSSQAKLCALVDEMEREESRLLTLMIRDIVLPHADESEQGVHLPIWPEKLKVGSCPMAEKWFLELAHGFIPRKARCNFIVNQDGRPLLLEKTGMGDDRSCLSLRPLIMNGVRIPVGSLLAVEYGAKALESAPQNHTIPGQQIRIDDCEGFRMLRLTTLSVSGENRRRAFSTHFDSQVAEGLFEPEKTEMRQLQQLAEDAMLGIAS</sequence>
<dbReference type="RefSeq" id="WP_012137445.1">
    <property type="nucleotide sequence ID" value="NZ_KE007317.1"/>
</dbReference>
<protein>
    <submittedName>
        <fullName evidence="1">Uncharacterized protein</fullName>
    </submittedName>
</protein>
<dbReference type="EMBL" id="ASAD01000010">
    <property type="protein sequence ID" value="EON92519.1"/>
    <property type="molecule type" value="Genomic_DNA"/>
</dbReference>
<reference evidence="1 2" key="1">
    <citation type="journal article" date="2013" name="Genome Announc.">
        <title>Draft Genome Sequence of the Moderately Halophilic Bacterium Marinobacter lipolyticus Strain SM19.</title>
        <authorList>
            <person name="Papke R.T."/>
            <person name="de la Haba R.R."/>
            <person name="Infante-Dominguez C."/>
            <person name="Perez D."/>
            <person name="Sanchez-Porro C."/>
            <person name="Lapierre P."/>
            <person name="Ventosa A."/>
        </authorList>
    </citation>
    <scope>NUCLEOTIDE SEQUENCE [LARGE SCALE GENOMIC DNA]</scope>
    <source>
        <strain evidence="1 2">SM19</strain>
    </source>
</reference>
<dbReference type="OrthoDB" id="6671964at2"/>
<dbReference type="Proteomes" id="UP000016540">
    <property type="component" value="Unassembled WGS sequence"/>
</dbReference>
<accession>R8B1S3</accession>
<dbReference type="PATRIC" id="fig|1318628.3.peg.1443"/>
<organism evidence="1 2">
    <name type="scientific">Marinobacter lipolyticus SM19</name>
    <dbReference type="NCBI Taxonomy" id="1318628"/>
    <lineage>
        <taxon>Bacteria</taxon>
        <taxon>Pseudomonadati</taxon>
        <taxon>Pseudomonadota</taxon>
        <taxon>Gammaproteobacteria</taxon>
        <taxon>Pseudomonadales</taxon>
        <taxon>Marinobacteraceae</taxon>
        <taxon>Marinobacter</taxon>
    </lineage>
</organism>
<dbReference type="AlphaFoldDB" id="R8B1S3"/>
<evidence type="ECO:0000313" key="1">
    <source>
        <dbReference type="EMBL" id="EON92519.1"/>
    </source>
</evidence>
<dbReference type="eggNOG" id="ENOG5033UHI">
    <property type="taxonomic scope" value="Bacteria"/>
</dbReference>
<dbReference type="HOGENOM" id="CLU_846302_0_0_6"/>
<gene>
    <name evidence="1" type="ORF">MARLIPOL_07199</name>
</gene>
<comment type="caution">
    <text evidence="1">The sequence shown here is derived from an EMBL/GenBank/DDBJ whole genome shotgun (WGS) entry which is preliminary data.</text>
</comment>
<keyword evidence="2" id="KW-1185">Reference proteome</keyword>
<dbReference type="STRING" id="1318628.MARLIPOL_07199"/>
<name>R8B1S3_9GAMM</name>
<proteinExistence type="predicted"/>
<evidence type="ECO:0000313" key="2">
    <source>
        <dbReference type="Proteomes" id="UP000016540"/>
    </source>
</evidence>